<comment type="subcellular location">
    <subcellularLocation>
        <location evidence="1">Membrane</location>
        <topology evidence="1">Multi-pass membrane protein</topology>
    </subcellularLocation>
</comment>
<protein>
    <recommendedName>
        <fullName evidence="7">Major facilitator superfamily (MFS) profile domain-containing protein</fullName>
    </recommendedName>
</protein>
<feature type="transmembrane region" description="Helical" evidence="6">
    <location>
        <begin position="275"/>
        <end position="298"/>
    </location>
</feature>
<dbReference type="Pfam" id="PF07690">
    <property type="entry name" value="MFS_1"/>
    <property type="match status" value="1"/>
</dbReference>
<feature type="transmembrane region" description="Helical" evidence="6">
    <location>
        <begin position="384"/>
        <end position="407"/>
    </location>
</feature>
<organism evidence="8 9">
    <name type="scientific">Cladophialophora chaetospira</name>
    <dbReference type="NCBI Taxonomy" id="386627"/>
    <lineage>
        <taxon>Eukaryota</taxon>
        <taxon>Fungi</taxon>
        <taxon>Dikarya</taxon>
        <taxon>Ascomycota</taxon>
        <taxon>Pezizomycotina</taxon>
        <taxon>Eurotiomycetes</taxon>
        <taxon>Chaetothyriomycetidae</taxon>
        <taxon>Chaetothyriales</taxon>
        <taxon>Herpotrichiellaceae</taxon>
        <taxon>Cladophialophora</taxon>
    </lineage>
</organism>
<dbReference type="PANTHER" id="PTHR23502">
    <property type="entry name" value="MAJOR FACILITATOR SUPERFAMILY"/>
    <property type="match status" value="1"/>
</dbReference>
<dbReference type="PROSITE" id="PS50850">
    <property type="entry name" value="MFS"/>
    <property type="match status" value="1"/>
</dbReference>
<keyword evidence="2 6" id="KW-0812">Transmembrane</keyword>
<proteinExistence type="predicted"/>
<name>A0AA38X944_9EURO</name>
<evidence type="ECO:0000313" key="9">
    <source>
        <dbReference type="Proteomes" id="UP001172673"/>
    </source>
</evidence>
<feature type="transmembrane region" description="Helical" evidence="6">
    <location>
        <begin position="344"/>
        <end position="372"/>
    </location>
</feature>
<evidence type="ECO:0000256" key="3">
    <source>
        <dbReference type="ARBA" id="ARBA00022989"/>
    </source>
</evidence>
<gene>
    <name evidence="8" type="ORF">H2200_006853</name>
</gene>
<dbReference type="GO" id="GO:0005886">
    <property type="term" value="C:plasma membrane"/>
    <property type="evidence" value="ECO:0007669"/>
    <property type="project" value="TreeGrafter"/>
</dbReference>
<feature type="domain" description="Major facilitator superfamily (MFS) profile" evidence="7">
    <location>
        <begin position="1"/>
        <end position="433"/>
    </location>
</feature>
<keyword evidence="4 6" id="KW-0472">Membrane</keyword>
<dbReference type="InterPro" id="IPR020846">
    <property type="entry name" value="MFS_dom"/>
</dbReference>
<feature type="transmembrane region" description="Helical" evidence="6">
    <location>
        <begin position="232"/>
        <end position="255"/>
    </location>
</feature>
<dbReference type="InterPro" id="IPR011701">
    <property type="entry name" value="MFS"/>
</dbReference>
<feature type="transmembrane region" description="Helical" evidence="6">
    <location>
        <begin position="40"/>
        <end position="59"/>
    </location>
</feature>
<dbReference type="GO" id="GO:0022857">
    <property type="term" value="F:transmembrane transporter activity"/>
    <property type="evidence" value="ECO:0007669"/>
    <property type="project" value="InterPro"/>
</dbReference>
<dbReference type="InterPro" id="IPR007219">
    <property type="entry name" value="XnlR_reg_dom"/>
</dbReference>
<evidence type="ECO:0000256" key="2">
    <source>
        <dbReference type="ARBA" id="ARBA00022692"/>
    </source>
</evidence>
<feature type="transmembrane region" description="Helical" evidence="6">
    <location>
        <begin position="153"/>
        <end position="174"/>
    </location>
</feature>
<feature type="transmembrane region" description="Helical" evidence="6">
    <location>
        <begin position="66"/>
        <end position="87"/>
    </location>
</feature>
<dbReference type="GO" id="GO:0003677">
    <property type="term" value="F:DNA binding"/>
    <property type="evidence" value="ECO:0007669"/>
    <property type="project" value="InterPro"/>
</dbReference>
<keyword evidence="5" id="KW-0539">Nucleus</keyword>
<reference evidence="8" key="1">
    <citation type="submission" date="2022-10" db="EMBL/GenBank/DDBJ databases">
        <title>Culturing micro-colonial fungi from biological soil crusts in the Mojave desert and describing Neophaeococcomyces mojavensis, and introducing the new genera and species Taxawa tesnikishii.</title>
        <authorList>
            <person name="Kurbessoian T."/>
            <person name="Stajich J.E."/>
        </authorList>
    </citation>
    <scope>NUCLEOTIDE SEQUENCE</scope>
    <source>
        <strain evidence="8">TK_41</strain>
    </source>
</reference>
<comment type="caution">
    <text evidence="8">The sequence shown here is derived from an EMBL/GenBank/DDBJ whole genome shotgun (WGS) entry which is preliminary data.</text>
</comment>
<dbReference type="CDD" id="cd12148">
    <property type="entry name" value="fungal_TF_MHR"/>
    <property type="match status" value="1"/>
</dbReference>
<dbReference type="EMBL" id="JAPDRK010000009">
    <property type="protein sequence ID" value="KAJ9609082.1"/>
    <property type="molecule type" value="Genomic_DNA"/>
</dbReference>
<evidence type="ECO:0000259" key="7">
    <source>
        <dbReference type="PROSITE" id="PS50850"/>
    </source>
</evidence>
<dbReference type="InterPro" id="IPR036259">
    <property type="entry name" value="MFS_trans_sf"/>
</dbReference>
<sequence>MGTTCLFVFLSNYITASLTPILVPIVKDFEVSVTKGSYLITFNILFLGIGNLFWVPLSLKTGKRPVLLLCSFIFLMGSVWSCVAQSWGSLLGARILQGFGASSSEALGPTVVADLYFLHERGAKVGFYTLMIAGGSALGGIFAGLIANANANWRWVFGMNTILTGINFICCALFQAETNFNRPAENESGEGLDASALAAIRSRTNGSWFRSLGVMSWYDRETSMLYLWARPFLTLQYPAVIWGSLTYGVVLGWVVLQQTANAAVFPALYGFDELAVGNINVANLVGAVVGCLVAGPLSDYLVSFIARRRGGYFKPEYRLWCLVLPFAFGPVGLMLWGSGLGRHLHYMVAIAGSGISYGVLSAVPTIGMTYVVDSYRPLAGETMTVLTAFKNAFAFALSFAVFPWIQMDGFVKISGYQVLIEGIIFLSTIPMATKEGMWTMQGTKAYYANVYNAGLLLHKPSFLQSLASGTARNHLVLSVCALGAHFYCDNNNQQMLEDSGFMLEWATRAGRLVFQEVETPTEDNVATFLNLAMFWYSQGVWSRCFTHKGNAGQILHILSSGNDRPGKEDLWVSERARRRFWAWYLMSCHAPESAIMVAERPDNINTLTLPWHEQDFERSTPTQPRLSLSSGKSNGGLYCEVIRAMTHWAYVNALLKSPKSPIREMIHAIHVLDHSVSDWWSTVPQTFQLTRQNIPQTETHLIPNILLINAVYHQCLCALHSSVVPLFSWSADENDWLSARLLSAQIAFEHACAISAVFEAVLEHHPQLAALPSFVGYAAYGSCAVQIPFLWCSEPLVSARAHTHVQTNLRIIQSIARYWKFSRLSEIYVRYLYKMHAKDPVQLENEPKYLDASKLTGAKFSAVNARQTILSFNAIIWAKHGGFAKPGEEITDLELDEDTNRHADAPKNASASLQEVAAGSVAHPVDLSTLEPRTFTNSTGPLPFAGISQQDARHLEIEHQSQNSDMFRPFLNPEMLEMFPSSEEFDFSQLEAGPFNFDVFDGWR</sequence>
<dbReference type="GO" id="GO:0006351">
    <property type="term" value="P:DNA-templated transcription"/>
    <property type="evidence" value="ECO:0007669"/>
    <property type="project" value="InterPro"/>
</dbReference>
<dbReference type="AlphaFoldDB" id="A0AA38X944"/>
<dbReference type="Pfam" id="PF04082">
    <property type="entry name" value="Fungal_trans"/>
    <property type="match status" value="1"/>
</dbReference>
<dbReference type="Proteomes" id="UP001172673">
    <property type="component" value="Unassembled WGS sequence"/>
</dbReference>
<evidence type="ECO:0000256" key="4">
    <source>
        <dbReference type="ARBA" id="ARBA00023136"/>
    </source>
</evidence>
<feature type="transmembrane region" description="Helical" evidence="6">
    <location>
        <begin position="319"/>
        <end position="338"/>
    </location>
</feature>
<evidence type="ECO:0000313" key="8">
    <source>
        <dbReference type="EMBL" id="KAJ9609082.1"/>
    </source>
</evidence>
<accession>A0AA38X944</accession>
<dbReference type="Gene3D" id="1.20.1250.20">
    <property type="entry name" value="MFS general substrate transporter like domains"/>
    <property type="match status" value="1"/>
</dbReference>
<feature type="transmembrane region" description="Helical" evidence="6">
    <location>
        <begin position="125"/>
        <end position="147"/>
    </location>
</feature>
<dbReference type="SUPFAM" id="SSF103473">
    <property type="entry name" value="MFS general substrate transporter"/>
    <property type="match status" value="1"/>
</dbReference>
<keyword evidence="3 6" id="KW-1133">Transmembrane helix</keyword>
<keyword evidence="9" id="KW-1185">Reference proteome</keyword>
<evidence type="ECO:0000256" key="1">
    <source>
        <dbReference type="ARBA" id="ARBA00004141"/>
    </source>
</evidence>
<evidence type="ECO:0000256" key="6">
    <source>
        <dbReference type="SAM" id="Phobius"/>
    </source>
</evidence>
<dbReference type="GO" id="GO:0008270">
    <property type="term" value="F:zinc ion binding"/>
    <property type="evidence" value="ECO:0007669"/>
    <property type="project" value="InterPro"/>
</dbReference>
<evidence type="ECO:0000256" key="5">
    <source>
        <dbReference type="ARBA" id="ARBA00023242"/>
    </source>
</evidence>
<feature type="transmembrane region" description="Helical" evidence="6">
    <location>
        <begin position="413"/>
        <end position="432"/>
    </location>
</feature>
<dbReference type="PANTHER" id="PTHR23502:SF34">
    <property type="entry name" value="PROTEIN HOL1"/>
    <property type="match status" value="1"/>
</dbReference>